<protein>
    <submittedName>
        <fullName evidence="1">Uncharacterized protein</fullName>
    </submittedName>
</protein>
<evidence type="ECO:0000313" key="1">
    <source>
        <dbReference type="EMBL" id="QRW22818.1"/>
    </source>
</evidence>
<dbReference type="KEGG" id="rsx:RhiXN_07854"/>
<accession>A0A8H8P1I2</accession>
<name>A0A8H8P1I2_9AGAM</name>
<dbReference type="GeneID" id="67030133"/>
<sequence length="223" mass="24181">MSRSVRAPSEEETELWDKLKGYVKANSNPPELPSLPSNQELRKIGASDVAVELARRLFQAENRIVESEKLCQTPLAHYQLQDTFINNNHLRGTTQTAGCVGGEKQEAEKCGEDDHRGQGVIGATSSRLSGINSSDLGWQSRASTTSYFTTPCLPSTSGGRWVPPGRRFIAAEPFIPNVILGARPSVTTSTAGGWRAREAARIATMTAASRSSDSHSTMPQHTQ</sequence>
<evidence type="ECO:0000313" key="2">
    <source>
        <dbReference type="Proteomes" id="UP000650533"/>
    </source>
</evidence>
<reference evidence="1" key="1">
    <citation type="submission" date="2020-05" db="EMBL/GenBank/DDBJ databases">
        <title>Evolutionary and genomic comparisons of hybrid uninucleate and nonhybrid Rhizoctonia fungi.</title>
        <authorList>
            <person name="Li C."/>
            <person name="Chen X."/>
        </authorList>
    </citation>
    <scope>NUCLEOTIDE SEQUENCE</scope>
    <source>
        <strain evidence="1">AG-1 IA</strain>
    </source>
</reference>
<proteinExistence type="predicted"/>
<gene>
    <name evidence="1" type="ORF">RhiXN_07854</name>
</gene>
<dbReference type="AlphaFoldDB" id="A0A8H8P1I2"/>
<dbReference type="Proteomes" id="UP000650533">
    <property type="component" value="Chromosome 9"/>
</dbReference>
<organism evidence="1 2">
    <name type="scientific">Rhizoctonia solani</name>
    <dbReference type="NCBI Taxonomy" id="456999"/>
    <lineage>
        <taxon>Eukaryota</taxon>
        <taxon>Fungi</taxon>
        <taxon>Dikarya</taxon>
        <taxon>Basidiomycota</taxon>
        <taxon>Agaricomycotina</taxon>
        <taxon>Agaricomycetes</taxon>
        <taxon>Cantharellales</taxon>
        <taxon>Ceratobasidiaceae</taxon>
        <taxon>Rhizoctonia</taxon>
    </lineage>
</organism>
<dbReference type="EMBL" id="CP059666">
    <property type="protein sequence ID" value="QRW22818.1"/>
    <property type="molecule type" value="Genomic_DNA"/>
</dbReference>
<dbReference type="RefSeq" id="XP_043183055.1">
    <property type="nucleotide sequence ID" value="XM_043327670.1"/>
</dbReference>